<dbReference type="InParanoid" id="A0A1X2HAX7"/>
<dbReference type="Gene3D" id="1.20.58.160">
    <property type="match status" value="1"/>
</dbReference>
<keyword evidence="2" id="KW-1185">Reference proteome</keyword>
<dbReference type="Proteomes" id="UP000242180">
    <property type="component" value="Unassembled WGS sequence"/>
</dbReference>
<organism evidence="1 2">
    <name type="scientific">Syncephalastrum racemosum</name>
    <name type="common">Filamentous fungus</name>
    <dbReference type="NCBI Taxonomy" id="13706"/>
    <lineage>
        <taxon>Eukaryota</taxon>
        <taxon>Fungi</taxon>
        <taxon>Fungi incertae sedis</taxon>
        <taxon>Mucoromycota</taxon>
        <taxon>Mucoromycotina</taxon>
        <taxon>Mucoromycetes</taxon>
        <taxon>Mucorales</taxon>
        <taxon>Syncephalastraceae</taxon>
        <taxon>Syncephalastrum</taxon>
    </lineage>
</organism>
<accession>A0A1X2HAX7</accession>
<dbReference type="InterPro" id="IPR038425">
    <property type="entry name" value="GAT_sf"/>
</dbReference>
<dbReference type="EMBL" id="MCGN01000006">
    <property type="protein sequence ID" value="ORY95831.1"/>
    <property type="molecule type" value="Genomic_DNA"/>
</dbReference>
<proteinExistence type="predicted"/>
<comment type="caution">
    <text evidence="1">The sequence shown here is derived from an EMBL/GenBank/DDBJ whole genome shotgun (WGS) entry which is preliminary data.</text>
</comment>
<dbReference type="OMA" id="THMIVMI"/>
<name>A0A1X2HAX7_SYNRA</name>
<dbReference type="AlphaFoldDB" id="A0A1X2HAX7"/>
<dbReference type="OrthoDB" id="2364331at2759"/>
<evidence type="ECO:0000313" key="1">
    <source>
        <dbReference type="EMBL" id="ORY95831.1"/>
    </source>
</evidence>
<protein>
    <submittedName>
        <fullName evidence="1">Uncharacterized protein</fullName>
    </submittedName>
</protein>
<evidence type="ECO:0000313" key="2">
    <source>
        <dbReference type="Proteomes" id="UP000242180"/>
    </source>
</evidence>
<dbReference type="SUPFAM" id="SSF89009">
    <property type="entry name" value="GAT-like domain"/>
    <property type="match status" value="1"/>
</dbReference>
<gene>
    <name evidence="1" type="ORF">BCR43DRAFT_493667</name>
</gene>
<reference evidence="1 2" key="1">
    <citation type="submission" date="2016-07" db="EMBL/GenBank/DDBJ databases">
        <title>Pervasive Adenine N6-methylation of Active Genes in Fungi.</title>
        <authorList>
            <consortium name="DOE Joint Genome Institute"/>
            <person name="Mondo S.J."/>
            <person name="Dannebaum R.O."/>
            <person name="Kuo R.C."/>
            <person name="Labutti K."/>
            <person name="Haridas S."/>
            <person name="Kuo A."/>
            <person name="Salamov A."/>
            <person name="Ahrendt S.R."/>
            <person name="Lipzen A."/>
            <person name="Sullivan W."/>
            <person name="Andreopoulos W.B."/>
            <person name="Clum A."/>
            <person name="Lindquist E."/>
            <person name="Daum C."/>
            <person name="Ramamoorthy G.K."/>
            <person name="Gryganskyi A."/>
            <person name="Culley D."/>
            <person name="Magnuson J.K."/>
            <person name="James T.Y."/>
            <person name="O'Malley M.A."/>
            <person name="Stajich J.E."/>
            <person name="Spatafora J.W."/>
            <person name="Visel A."/>
            <person name="Grigoriev I.V."/>
        </authorList>
    </citation>
    <scope>NUCLEOTIDE SEQUENCE [LARGE SCALE GENOMIC DNA]</scope>
    <source>
        <strain evidence="1 2">NRRL 2496</strain>
    </source>
</reference>
<sequence length="128" mass="14293">MASQVAGYPLSNSTPLTLSVAEATARAEQSSAFLNELLYMAEPQQLKSNEIAKDTYGECIQLRDYISEKLWSVSEDESVNALQKSLDTLGRVCAQYELVNTTNYSNKKREEEDWEFVEVDVAQAVPSC</sequence>